<dbReference type="Gene3D" id="3.30.1330.30">
    <property type="match status" value="1"/>
</dbReference>
<dbReference type="NCBIfam" id="NF006622">
    <property type="entry name" value="PRK09190.1"/>
    <property type="match status" value="1"/>
</dbReference>
<dbReference type="SUPFAM" id="SSF64376">
    <property type="entry name" value="YlxR-like"/>
    <property type="match status" value="1"/>
</dbReference>
<dbReference type="Gene3D" id="3.30.1230.10">
    <property type="entry name" value="YlxR-like"/>
    <property type="match status" value="1"/>
</dbReference>
<keyword evidence="3" id="KW-1185">Reference proteome</keyword>
<dbReference type="PANTHER" id="PTHR34215">
    <property type="entry name" value="BLL0784 PROTEIN"/>
    <property type="match status" value="1"/>
</dbReference>
<evidence type="ECO:0000259" key="1">
    <source>
        <dbReference type="Pfam" id="PF04296"/>
    </source>
</evidence>
<dbReference type="PANTHER" id="PTHR34215:SF1">
    <property type="entry name" value="YLXR DOMAIN-CONTAINING PROTEIN"/>
    <property type="match status" value="1"/>
</dbReference>
<dbReference type="Pfam" id="PF04296">
    <property type="entry name" value="YlxR"/>
    <property type="match status" value="1"/>
</dbReference>
<dbReference type="SUPFAM" id="SSF55315">
    <property type="entry name" value="L30e-like"/>
    <property type="match status" value="1"/>
</dbReference>
<dbReference type="EMBL" id="JBHSCW010000004">
    <property type="protein sequence ID" value="MFC4351931.1"/>
    <property type="molecule type" value="Genomic_DNA"/>
</dbReference>
<gene>
    <name evidence="2" type="ORF">ACFOW6_10295</name>
</gene>
<dbReference type="InterPro" id="IPR037465">
    <property type="entry name" value="YlxR"/>
</dbReference>
<name>A0ABV8UMT8_9PROT</name>
<dbReference type="InterPro" id="IPR007393">
    <property type="entry name" value="YlxR_dom"/>
</dbReference>
<dbReference type="Proteomes" id="UP001595799">
    <property type="component" value="Unassembled WGS sequence"/>
</dbReference>
<evidence type="ECO:0000313" key="3">
    <source>
        <dbReference type="Proteomes" id="UP001595799"/>
    </source>
</evidence>
<comment type="caution">
    <text evidence="2">The sequence shown here is derived from an EMBL/GenBank/DDBJ whole genome shotgun (WGS) entry which is preliminary data.</text>
</comment>
<organism evidence="2 3">
    <name type="scientific">Fodinicurvata halophila</name>
    <dbReference type="NCBI Taxonomy" id="1419723"/>
    <lineage>
        <taxon>Bacteria</taxon>
        <taxon>Pseudomonadati</taxon>
        <taxon>Pseudomonadota</taxon>
        <taxon>Alphaproteobacteria</taxon>
        <taxon>Rhodospirillales</taxon>
        <taxon>Rhodovibrionaceae</taxon>
        <taxon>Fodinicurvata</taxon>
    </lineage>
</organism>
<evidence type="ECO:0000313" key="2">
    <source>
        <dbReference type="EMBL" id="MFC4351931.1"/>
    </source>
</evidence>
<reference evidence="3" key="1">
    <citation type="journal article" date="2019" name="Int. J. Syst. Evol. Microbiol.">
        <title>The Global Catalogue of Microorganisms (GCM) 10K type strain sequencing project: providing services to taxonomists for standard genome sequencing and annotation.</title>
        <authorList>
            <consortium name="The Broad Institute Genomics Platform"/>
            <consortium name="The Broad Institute Genome Sequencing Center for Infectious Disease"/>
            <person name="Wu L."/>
            <person name="Ma J."/>
        </authorList>
    </citation>
    <scope>NUCLEOTIDE SEQUENCE [LARGE SCALE GENOMIC DNA]</scope>
    <source>
        <strain evidence="3">CECT 8472</strain>
    </source>
</reference>
<sequence>MTTAEAIAPTDADGEALTGAQRRCLASGTVYPREQLLRFAVAPDGTVVPDIANRLPGRGLWLTPDRRMVEKAMARKLFARAARRPVTVPEDLAERVARLLRESCLRLLGLARRAGETAAGYDKVHGLLKKGEAALLLQASDGSEAPRNRLRTLGVGQAPGLEVIEFFTAEELGEALGQSPRVHVVVLPGGLAERLRREAARLKAYNADESRPQRGQASV</sequence>
<feature type="domain" description="YlxR" evidence="1">
    <location>
        <begin position="22"/>
        <end position="97"/>
    </location>
</feature>
<dbReference type="InterPro" id="IPR035931">
    <property type="entry name" value="YlxR-like_sf"/>
</dbReference>
<accession>A0ABV8UMT8</accession>
<dbReference type="InterPro" id="IPR029064">
    <property type="entry name" value="Ribosomal_eL30-like_sf"/>
</dbReference>
<protein>
    <submittedName>
        <fullName evidence="2">RNA-binding protein</fullName>
    </submittedName>
</protein>
<proteinExistence type="predicted"/>
<dbReference type="RefSeq" id="WP_382422275.1">
    <property type="nucleotide sequence ID" value="NZ_JBHSCW010000004.1"/>
</dbReference>